<keyword evidence="3" id="KW-1133">Transmembrane helix</keyword>
<dbReference type="Proteomes" id="UP001143747">
    <property type="component" value="Unassembled WGS sequence"/>
</dbReference>
<feature type="compositionally biased region" description="Basic and acidic residues" evidence="2">
    <location>
        <begin position="10"/>
        <end position="23"/>
    </location>
</feature>
<evidence type="ECO:0000256" key="1">
    <source>
        <dbReference type="SAM" id="Coils"/>
    </source>
</evidence>
<reference evidence="4" key="1">
    <citation type="submission" date="2022-01" db="EMBL/GenBank/DDBJ databases">
        <title>Draft genome of Methanogenium marinum DSM 15558.</title>
        <authorList>
            <person name="Chen S.-C."/>
            <person name="You Y.-T."/>
        </authorList>
    </citation>
    <scope>NUCLEOTIDE SEQUENCE</scope>
    <source>
        <strain evidence="4">DSM 15558</strain>
    </source>
</reference>
<proteinExistence type="predicted"/>
<sequence>MSLDSDDTGIPDRSEDGARRKADASVVLNQLRGNTAREKGDSGYPGEHINSEEIMPPADTAPRDEIPPDTDEIRRKLENDDADQKIRDQLANAQVWEEKQKAIEQERARQRTEIEREIEADTRKQSVGRWKRIGIVSGVILILIIAAAALTFSVQPNLPATQDSFPYVSSYNVRIPQGEPVEFAGIPVTVSGSGDKVIVSISGGLGTEIGVGDKITLSSPKRMVIQIFGVTLFDSDYQIVAKFRGYVPATSQNDFTVALLTTRPVPEWAIGVIMPDGVDVNPISGDDF</sequence>
<gene>
    <name evidence="4" type="ORF">L0665_08840</name>
</gene>
<dbReference type="RefSeq" id="WP_274925326.1">
    <property type="nucleotide sequence ID" value="NZ_JAKELO010000002.1"/>
</dbReference>
<protein>
    <submittedName>
        <fullName evidence="4">Uncharacterized protein</fullName>
    </submittedName>
</protein>
<evidence type="ECO:0000256" key="3">
    <source>
        <dbReference type="SAM" id="Phobius"/>
    </source>
</evidence>
<organism evidence="4 5">
    <name type="scientific">Methanogenium marinum</name>
    <dbReference type="NCBI Taxonomy" id="348610"/>
    <lineage>
        <taxon>Archaea</taxon>
        <taxon>Methanobacteriati</taxon>
        <taxon>Methanobacteriota</taxon>
        <taxon>Stenosarchaea group</taxon>
        <taxon>Methanomicrobia</taxon>
        <taxon>Methanomicrobiales</taxon>
        <taxon>Methanomicrobiaceae</taxon>
        <taxon>Methanogenium</taxon>
    </lineage>
</organism>
<evidence type="ECO:0000256" key="2">
    <source>
        <dbReference type="SAM" id="MobiDB-lite"/>
    </source>
</evidence>
<keyword evidence="1" id="KW-0175">Coiled coil</keyword>
<evidence type="ECO:0000313" key="5">
    <source>
        <dbReference type="Proteomes" id="UP001143747"/>
    </source>
</evidence>
<evidence type="ECO:0000313" key="4">
    <source>
        <dbReference type="EMBL" id="MDE4908710.1"/>
    </source>
</evidence>
<keyword evidence="3" id="KW-0812">Transmembrane</keyword>
<keyword evidence="5" id="KW-1185">Reference proteome</keyword>
<comment type="caution">
    <text evidence="4">The sequence shown here is derived from an EMBL/GenBank/DDBJ whole genome shotgun (WGS) entry which is preliminary data.</text>
</comment>
<name>A0A9Q4PW50_9EURY</name>
<dbReference type="EMBL" id="JAKELO010000002">
    <property type="protein sequence ID" value="MDE4908710.1"/>
    <property type="molecule type" value="Genomic_DNA"/>
</dbReference>
<dbReference type="AlphaFoldDB" id="A0A9Q4PW50"/>
<feature type="coiled-coil region" evidence="1">
    <location>
        <begin position="79"/>
        <end position="113"/>
    </location>
</feature>
<feature type="region of interest" description="Disordered" evidence="2">
    <location>
        <begin position="1"/>
        <end position="70"/>
    </location>
</feature>
<feature type="transmembrane region" description="Helical" evidence="3">
    <location>
        <begin position="133"/>
        <end position="154"/>
    </location>
</feature>
<accession>A0A9Q4PW50</accession>
<feature type="compositionally biased region" description="Basic and acidic residues" evidence="2">
    <location>
        <begin position="61"/>
        <end position="70"/>
    </location>
</feature>
<keyword evidence="3" id="KW-0472">Membrane</keyword>